<name>A0A1W0VQY6_SORBI</name>
<reference evidence="2" key="2">
    <citation type="journal article" date="2018" name="Plant J.">
        <title>The Sorghum bicolor reference genome: improved assembly, gene annotations, a transcriptome atlas, and signatures of genome organization.</title>
        <authorList>
            <person name="McCormick R.F."/>
            <person name="Truong S.K."/>
            <person name="Sreedasyam A."/>
            <person name="Jenkins J."/>
            <person name="Shu S."/>
            <person name="Sims D."/>
            <person name="Kennedy M."/>
            <person name="Amirebrahimi M."/>
            <person name="Weers B.D."/>
            <person name="McKinley B."/>
            <person name="Mattison A."/>
            <person name="Morishige D.T."/>
            <person name="Grimwood J."/>
            <person name="Schmutz J."/>
            <person name="Mullet J.E."/>
        </authorList>
    </citation>
    <scope>NUCLEOTIDE SEQUENCE [LARGE SCALE GENOMIC DNA]</scope>
    <source>
        <strain evidence="2">cv. BTx623</strain>
    </source>
</reference>
<evidence type="ECO:0000313" key="1">
    <source>
        <dbReference type="EMBL" id="OQU75682.1"/>
    </source>
</evidence>
<keyword evidence="2" id="KW-1185">Reference proteome</keyword>
<dbReference type="Proteomes" id="UP000000768">
    <property type="component" value="Chromosome 10"/>
</dbReference>
<reference evidence="1 2" key="1">
    <citation type="journal article" date="2009" name="Nature">
        <title>The Sorghum bicolor genome and the diversification of grasses.</title>
        <authorList>
            <person name="Paterson A.H."/>
            <person name="Bowers J.E."/>
            <person name="Bruggmann R."/>
            <person name="Dubchak I."/>
            <person name="Grimwood J."/>
            <person name="Gundlach H."/>
            <person name="Haberer G."/>
            <person name="Hellsten U."/>
            <person name="Mitros T."/>
            <person name="Poliakov A."/>
            <person name="Schmutz J."/>
            <person name="Spannagl M."/>
            <person name="Tang H."/>
            <person name="Wang X."/>
            <person name="Wicker T."/>
            <person name="Bharti A.K."/>
            <person name="Chapman J."/>
            <person name="Feltus F.A."/>
            <person name="Gowik U."/>
            <person name="Grigoriev I.V."/>
            <person name="Lyons E."/>
            <person name="Maher C.A."/>
            <person name="Martis M."/>
            <person name="Narechania A."/>
            <person name="Otillar R.P."/>
            <person name="Penning B.W."/>
            <person name="Salamov A.A."/>
            <person name="Wang Y."/>
            <person name="Zhang L."/>
            <person name="Carpita N.C."/>
            <person name="Freeling M."/>
            <person name="Gingle A.R."/>
            <person name="Hash C.T."/>
            <person name="Keller B."/>
            <person name="Klein P."/>
            <person name="Kresovich S."/>
            <person name="McCann M.C."/>
            <person name="Ming R."/>
            <person name="Peterson D.G."/>
            <person name="Mehboob-ur-Rahman"/>
            <person name="Ware D."/>
            <person name="Westhoff P."/>
            <person name="Mayer K.F."/>
            <person name="Messing J."/>
            <person name="Rokhsar D.S."/>
        </authorList>
    </citation>
    <scope>NUCLEOTIDE SEQUENCE [LARGE SCALE GENOMIC DNA]</scope>
    <source>
        <strain evidence="2">cv. BTx623</strain>
    </source>
</reference>
<dbReference type="Gramene" id="OQU75682">
    <property type="protein sequence ID" value="OQU75682"/>
    <property type="gene ID" value="SORBI_3010G002850"/>
</dbReference>
<dbReference type="InParanoid" id="A0A1W0VQY6"/>
<proteinExistence type="predicted"/>
<organism evidence="1 2">
    <name type="scientific">Sorghum bicolor</name>
    <name type="common">Sorghum</name>
    <name type="synonym">Sorghum vulgare</name>
    <dbReference type="NCBI Taxonomy" id="4558"/>
    <lineage>
        <taxon>Eukaryota</taxon>
        <taxon>Viridiplantae</taxon>
        <taxon>Streptophyta</taxon>
        <taxon>Embryophyta</taxon>
        <taxon>Tracheophyta</taxon>
        <taxon>Spermatophyta</taxon>
        <taxon>Magnoliopsida</taxon>
        <taxon>Liliopsida</taxon>
        <taxon>Poales</taxon>
        <taxon>Poaceae</taxon>
        <taxon>PACMAD clade</taxon>
        <taxon>Panicoideae</taxon>
        <taxon>Andropogonodae</taxon>
        <taxon>Andropogoneae</taxon>
        <taxon>Sorghinae</taxon>
        <taxon>Sorghum</taxon>
    </lineage>
</organism>
<dbReference type="AlphaFoldDB" id="A0A1W0VQY6"/>
<evidence type="ECO:0000313" key="2">
    <source>
        <dbReference type="Proteomes" id="UP000000768"/>
    </source>
</evidence>
<accession>A0A1W0VQY6</accession>
<dbReference type="EMBL" id="CM000769">
    <property type="protein sequence ID" value="OQU75682.1"/>
    <property type="molecule type" value="Genomic_DNA"/>
</dbReference>
<gene>
    <name evidence="1" type="ORF">SORBI_3010G002850</name>
</gene>
<protein>
    <submittedName>
        <fullName evidence="1">Uncharacterized protein</fullName>
    </submittedName>
</protein>
<sequence length="105" mass="11572">MHACCCLPGSQHPCLSHNFLFNLIHAQIILSYCGLPFFFTGTAATDMQGRMCVPSISIHIWEVVERCDADHAFSGVCNACIALKGVWTQLHGRLAVRCMWGSCTI</sequence>